<dbReference type="Gene3D" id="1.10.10.60">
    <property type="entry name" value="Homeodomain-like"/>
    <property type="match status" value="1"/>
</dbReference>
<dbReference type="OrthoDB" id="9796019at2"/>
<dbReference type="Proteomes" id="UP000032221">
    <property type="component" value="Unassembled WGS sequence"/>
</dbReference>
<dbReference type="RefSeq" id="WP_043985493.1">
    <property type="nucleotide sequence ID" value="NZ_JXST01000011.1"/>
</dbReference>
<gene>
    <name evidence="6" type="ORF">TL10_09730</name>
</gene>
<evidence type="ECO:0000259" key="5">
    <source>
        <dbReference type="PROSITE" id="PS50977"/>
    </source>
</evidence>
<dbReference type="EMBL" id="JXST01000011">
    <property type="protein sequence ID" value="KIU17066.1"/>
    <property type="molecule type" value="Genomic_DNA"/>
</dbReference>
<feature type="DNA-binding region" description="H-T-H motif" evidence="4">
    <location>
        <begin position="34"/>
        <end position="53"/>
    </location>
</feature>
<name>A0A0D1LMI2_9MYCO</name>
<dbReference type="SUPFAM" id="SSF48498">
    <property type="entry name" value="Tetracyclin repressor-like, C-terminal domain"/>
    <property type="match status" value="1"/>
</dbReference>
<comment type="caution">
    <text evidence="6">The sequence shown here is derived from an EMBL/GenBank/DDBJ whole genome shotgun (WGS) entry which is preliminary data.</text>
</comment>
<evidence type="ECO:0000256" key="2">
    <source>
        <dbReference type="ARBA" id="ARBA00023125"/>
    </source>
</evidence>
<dbReference type="PANTHER" id="PTHR30055">
    <property type="entry name" value="HTH-TYPE TRANSCRIPTIONAL REGULATOR RUTR"/>
    <property type="match status" value="1"/>
</dbReference>
<dbReference type="PATRIC" id="fig|280871.6.peg.2013"/>
<sequence length="191" mass="19883">MAKELGRPRDRRIDDAVLDATVQLLGEVGYAALSVDAIAKQAGTSKPAIYRRWPSKAHLVHEAVFPAGIATELPDTGSLAGDVRAMVRGTVAVFSTPAARAALPGLLGEMTADATLHSALLGRFADALGPELHARLDAAAARSELRADVTSTDLTEVITGIALLAALTRGAAPDDDWIDRNTTLILKGIGA</sequence>
<evidence type="ECO:0000313" key="6">
    <source>
        <dbReference type="EMBL" id="KIU17066.1"/>
    </source>
</evidence>
<dbReference type="InterPro" id="IPR050109">
    <property type="entry name" value="HTH-type_TetR-like_transc_reg"/>
</dbReference>
<dbReference type="Pfam" id="PF00440">
    <property type="entry name" value="TetR_N"/>
    <property type="match status" value="1"/>
</dbReference>
<evidence type="ECO:0000313" key="7">
    <source>
        <dbReference type="Proteomes" id="UP000032221"/>
    </source>
</evidence>
<dbReference type="AlphaFoldDB" id="A0A0D1LMI2"/>
<dbReference type="SUPFAM" id="SSF46689">
    <property type="entry name" value="Homeodomain-like"/>
    <property type="match status" value="1"/>
</dbReference>
<keyword evidence="3" id="KW-0804">Transcription</keyword>
<dbReference type="Pfam" id="PF16859">
    <property type="entry name" value="TetR_C_11"/>
    <property type="match status" value="1"/>
</dbReference>
<dbReference type="PANTHER" id="PTHR30055:SF230">
    <property type="entry name" value="TRANSCRIPTIONAL REGULATORY PROTEIN (PROBABLY TETR-FAMILY)-RELATED"/>
    <property type="match status" value="1"/>
</dbReference>
<dbReference type="InterPro" id="IPR001647">
    <property type="entry name" value="HTH_TetR"/>
</dbReference>
<dbReference type="InterPro" id="IPR009057">
    <property type="entry name" value="Homeodomain-like_sf"/>
</dbReference>
<organism evidence="6 7">
    <name type="scientific">Mycolicibacterium llatzerense</name>
    <dbReference type="NCBI Taxonomy" id="280871"/>
    <lineage>
        <taxon>Bacteria</taxon>
        <taxon>Bacillati</taxon>
        <taxon>Actinomycetota</taxon>
        <taxon>Actinomycetes</taxon>
        <taxon>Mycobacteriales</taxon>
        <taxon>Mycobacteriaceae</taxon>
        <taxon>Mycolicibacterium</taxon>
    </lineage>
</organism>
<evidence type="ECO:0000256" key="4">
    <source>
        <dbReference type="PROSITE-ProRule" id="PRU00335"/>
    </source>
</evidence>
<dbReference type="Gene3D" id="1.10.357.10">
    <property type="entry name" value="Tetracycline Repressor, domain 2"/>
    <property type="match status" value="1"/>
</dbReference>
<keyword evidence="7" id="KW-1185">Reference proteome</keyword>
<evidence type="ECO:0000256" key="1">
    <source>
        <dbReference type="ARBA" id="ARBA00023015"/>
    </source>
</evidence>
<dbReference type="GO" id="GO:0003700">
    <property type="term" value="F:DNA-binding transcription factor activity"/>
    <property type="evidence" value="ECO:0007669"/>
    <property type="project" value="TreeGrafter"/>
</dbReference>
<reference evidence="6 7" key="1">
    <citation type="submission" date="2015-01" db="EMBL/GenBank/DDBJ databases">
        <title>Genome sequence of Mycobacterium llatzerense and Mycobacterium immunogenum recovered from brain abscess.</title>
        <authorList>
            <person name="Greninger A.L."/>
            <person name="Langelier C."/>
            <person name="Cunningham G."/>
            <person name="Chiu C.Y."/>
            <person name="Miller S."/>
        </authorList>
    </citation>
    <scope>NUCLEOTIDE SEQUENCE [LARGE SCALE GENOMIC DNA]</scope>
    <source>
        <strain evidence="6 7">CLUC14</strain>
    </source>
</reference>
<dbReference type="PROSITE" id="PS50977">
    <property type="entry name" value="HTH_TETR_2"/>
    <property type="match status" value="1"/>
</dbReference>
<dbReference type="GO" id="GO:0000976">
    <property type="term" value="F:transcription cis-regulatory region binding"/>
    <property type="evidence" value="ECO:0007669"/>
    <property type="project" value="TreeGrafter"/>
</dbReference>
<dbReference type="InterPro" id="IPR011075">
    <property type="entry name" value="TetR_C"/>
</dbReference>
<feature type="domain" description="HTH tetR-type" evidence="5">
    <location>
        <begin position="11"/>
        <end position="71"/>
    </location>
</feature>
<accession>A0A0D1LMI2</accession>
<evidence type="ECO:0000256" key="3">
    <source>
        <dbReference type="ARBA" id="ARBA00023163"/>
    </source>
</evidence>
<dbReference type="STRING" id="280871.TL10_09730"/>
<keyword evidence="1" id="KW-0805">Transcription regulation</keyword>
<dbReference type="PRINTS" id="PR00455">
    <property type="entry name" value="HTHTETR"/>
</dbReference>
<proteinExistence type="predicted"/>
<dbReference type="InterPro" id="IPR036271">
    <property type="entry name" value="Tet_transcr_reg_TetR-rel_C_sf"/>
</dbReference>
<keyword evidence="2 4" id="KW-0238">DNA-binding</keyword>
<protein>
    <submittedName>
        <fullName evidence="6">TetR family transcriptional regulator</fullName>
    </submittedName>
</protein>